<dbReference type="STRING" id="402600.SAMN05216188_1369"/>
<accession>A0A1H9WKK1</accession>
<dbReference type="InterPro" id="IPR010610">
    <property type="entry name" value="EryCIII-like_C"/>
</dbReference>
<name>A0A1H9WKK1_9PSEU</name>
<gene>
    <name evidence="2" type="ORF">SAMN05216188_1369</name>
</gene>
<dbReference type="Pfam" id="PF06722">
    <property type="entry name" value="EryCIII-like_C"/>
    <property type="match status" value="1"/>
</dbReference>
<reference evidence="3" key="1">
    <citation type="submission" date="2016-10" db="EMBL/GenBank/DDBJ databases">
        <authorList>
            <person name="Varghese N."/>
            <person name="Submissions S."/>
        </authorList>
    </citation>
    <scope>NUCLEOTIDE SEQUENCE [LARGE SCALE GENOMIC DNA]</scope>
    <source>
        <strain evidence="3">CGMCC 4.3525</strain>
    </source>
</reference>
<evidence type="ECO:0000313" key="2">
    <source>
        <dbReference type="EMBL" id="SES34395.1"/>
    </source>
</evidence>
<protein>
    <submittedName>
        <fullName evidence="2">N-glycosyltransferase</fullName>
    </submittedName>
</protein>
<proteinExistence type="predicted"/>
<keyword evidence="2" id="KW-0808">Transferase</keyword>
<organism evidence="2 3">
    <name type="scientific">Lentzea xinjiangensis</name>
    <dbReference type="NCBI Taxonomy" id="402600"/>
    <lineage>
        <taxon>Bacteria</taxon>
        <taxon>Bacillati</taxon>
        <taxon>Actinomycetota</taxon>
        <taxon>Actinomycetes</taxon>
        <taxon>Pseudonocardiales</taxon>
        <taxon>Pseudonocardiaceae</taxon>
        <taxon>Lentzea</taxon>
    </lineage>
</organism>
<dbReference type="EMBL" id="FOFR01000036">
    <property type="protein sequence ID" value="SES34395.1"/>
    <property type="molecule type" value="Genomic_DNA"/>
</dbReference>
<dbReference type="Proteomes" id="UP000199352">
    <property type="component" value="Unassembled WGS sequence"/>
</dbReference>
<evidence type="ECO:0000259" key="1">
    <source>
        <dbReference type="Pfam" id="PF06722"/>
    </source>
</evidence>
<dbReference type="SUPFAM" id="SSF53756">
    <property type="entry name" value="UDP-Glycosyltransferase/glycogen phosphorylase"/>
    <property type="match status" value="1"/>
</dbReference>
<keyword evidence="3" id="KW-1185">Reference proteome</keyword>
<dbReference type="AlphaFoldDB" id="A0A1H9WKK1"/>
<evidence type="ECO:0000313" key="3">
    <source>
        <dbReference type="Proteomes" id="UP000199352"/>
    </source>
</evidence>
<feature type="domain" description="Erythromycin biosynthesis protein CIII-like C-terminal" evidence="1">
    <location>
        <begin position="2"/>
        <end position="54"/>
    </location>
</feature>
<dbReference type="GO" id="GO:0016757">
    <property type="term" value="F:glycosyltransferase activity"/>
    <property type="evidence" value="ECO:0007669"/>
    <property type="project" value="UniProtKB-ARBA"/>
</dbReference>
<sequence length="68" mass="7468">MEAGVGEQLHTETMTADDVLAACRKVLEDPRYRSNARRIRRDMLALPPLETFIDDLQSLVGSGLPNGG</sequence>
<dbReference type="Gene3D" id="3.40.50.2000">
    <property type="entry name" value="Glycogen Phosphorylase B"/>
    <property type="match status" value="2"/>
</dbReference>